<keyword evidence="2" id="KW-1185">Reference proteome</keyword>
<reference evidence="1 2" key="1">
    <citation type="submission" date="2015-04" db="EMBL/GenBank/DDBJ databases">
        <title>Draft Genome Sequence of the Novel Agar-Digesting Marine Bacterium Q1.</title>
        <authorList>
            <person name="Li Y."/>
            <person name="Li D."/>
            <person name="Chen G."/>
            <person name="Du Z."/>
        </authorList>
    </citation>
    <scope>NUCLEOTIDE SEQUENCE [LARGE SCALE GENOMIC DNA]</scope>
    <source>
        <strain evidence="1 2">Q1</strain>
    </source>
</reference>
<dbReference type="PROSITE" id="PS51257">
    <property type="entry name" value="PROKAR_LIPOPROTEIN"/>
    <property type="match status" value="1"/>
</dbReference>
<accession>A0A0J8GY59</accession>
<dbReference type="Pfam" id="PF17963">
    <property type="entry name" value="Big_9"/>
    <property type="match status" value="2"/>
</dbReference>
<dbReference type="RefSeq" id="WP_048691497.1">
    <property type="nucleotide sequence ID" value="NZ_KQ130487.1"/>
</dbReference>
<proteinExistence type="predicted"/>
<name>A0A0J8GY59_9ALTE</name>
<comment type="caution">
    <text evidence="1">The sequence shown here is derived from an EMBL/GenBank/DDBJ whole genome shotgun (WGS) entry which is preliminary data.</text>
</comment>
<gene>
    <name evidence="1" type="ORF">XM47_08190</name>
</gene>
<dbReference type="Gene3D" id="2.60.40.3440">
    <property type="match status" value="1"/>
</dbReference>
<dbReference type="EMBL" id="LAZL01000010">
    <property type="protein sequence ID" value="KMT65663.1"/>
    <property type="molecule type" value="Genomic_DNA"/>
</dbReference>
<dbReference type="AlphaFoldDB" id="A0A0J8GY59"/>
<dbReference type="OrthoDB" id="8416993at2"/>
<sequence length="1097" mass="115038">MKLPSNFKKLLISGAITSVLIGCGGGGGGTATPGGGDGGGGGETPSTLTISGVASKGIIKKGVVKIFRVEANGSTGAQLATTVNPIITADDGTYSAILDEDYEGAIKITITPNPDGSTKMVCDVVADDGCGNNVKFGGEVSLTNDFSLSAVSKAKKTEGSNATAITTNVTPLTNIATKLFEKTASEGSVDLENAVTAANKTVAKTFQLGEGVDVSEIPVIDITDETKLGNADVAAFQAAAISAAIASKAVESGNLETFLTSSAENIAQQNGQIKAAADTNDNTIITLEDTLSGINKINSNLQTKIVEKIQQAGQDSGKTVEDIQAEVDAASNAIQNNSNISGAIAGIKNDVEQEIEDAQDNPDGLAGEELTPDDIVVEPVGPSLVGKLNADNVALDEDSSKVFPVSANDSLSVTNFENPSISITGVTTPTNGSAAIVSGGIQYTPNPDYNGSDSFNYTVTVEAGSLVETRTAKVTVTVNAVDDTLDRTIDLVEDSNTENTSGTNTDIQSVAITTAPTNGTATITSDNKISYTPNADYHGTDSLVYTVTLNSGATETGQYDYVISAVDDAIDDSVSIDKFTNESIKLLDNDKFTATDLSVKLVADDGSLVDQLTTDTGNTVTLNSSGEISYAASEVGDDVFSYQVSSSTGITETAQITVAINANSAVDKTSLVVDDMRTWGAYLFPDDFTSAGTLVTNTEAMLEVVDQAGPVFKSELSDLTIVGDTMDAIDNIVDAFDNDLTDLTVFTGTDLETFGMVTGLSGSIEIVELVDTEAKLVVDVTQGDDKLTLDVNFTIPADEEDDSTLVTKEIKATIMGMLDAGDTQIEIKDGSQVVVTTAGLGNDGEDQNEVLEIDANLHVMLQQDAKDDLTEDVTFEGMLEVNLVKGQTIDVKIYDEEHPVTPDMDQIDLYLPTSVVFNGIFTTATVNEFDAKLAVTISNAKQHTIPTIIVDDFDGVQEIEFDIETAENFLNAAAILTLDVNPSVASQGKATLTVTRDGYEDVIAELKLEKGDRGLVIDLDSKTEDGAISDLSGLFELKYEEDGFAGSSDDIKIVAEIRASRDEDGFTKGQLLATFEETNDGIVTVHYTGSSFFETFF</sequence>
<dbReference type="STRING" id="1513271.XM47_08190"/>
<evidence type="ECO:0000313" key="1">
    <source>
        <dbReference type="EMBL" id="KMT65663.1"/>
    </source>
</evidence>
<evidence type="ECO:0008006" key="3">
    <source>
        <dbReference type="Google" id="ProtNLM"/>
    </source>
</evidence>
<evidence type="ECO:0000313" key="2">
    <source>
        <dbReference type="Proteomes" id="UP000037600"/>
    </source>
</evidence>
<protein>
    <recommendedName>
        <fullName evidence="3">Cadherin domain-containing protein</fullName>
    </recommendedName>
</protein>
<dbReference type="Gene3D" id="2.60.40.2810">
    <property type="match status" value="1"/>
</dbReference>
<dbReference type="PATRIC" id="fig|1513271.3.peg.1669"/>
<dbReference type="Proteomes" id="UP000037600">
    <property type="component" value="Unassembled WGS sequence"/>
</dbReference>
<organism evidence="1 2">
    <name type="scientific">Catenovulum maritimum</name>
    <dbReference type="NCBI Taxonomy" id="1513271"/>
    <lineage>
        <taxon>Bacteria</taxon>
        <taxon>Pseudomonadati</taxon>
        <taxon>Pseudomonadota</taxon>
        <taxon>Gammaproteobacteria</taxon>
        <taxon>Alteromonadales</taxon>
        <taxon>Alteromonadaceae</taxon>
        <taxon>Catenovulum</taxon>
    </lineage>
</organism>